<feature type="region of interest" description="Disordered" evidence="3">
    <location>
        <begin position="255"/>
        <end position="289"/>
    </location>
</feature>
<proteinExistence type="inferred from homology"/>
<dbReference type="InterPro" id="IPR036291">
    <property type="entry name" value="NAD(P)-bd_dom_sf"/>
</dbReference>
<dbReference type="Proteomes" id="UP000298180">
    <property type="component" value="Unassembled WGS sequence"/>
</dbReference>
<dbReference type="SUPFAM" id="SSF51735">
    <property type="entry name" value="NAD(P)-binding Rossmann-fold domains"/>
    <property type="match status" value="1"/>
</dbReference>
<evidence type="ECO:0000313" key="4">
    <source>
        <dbReference type="EMBL" id="TFZ06766.1"/>
    </source>
</evidence>
<comment type="caution">
    <text evidence="4">The sequence shown here is derived from an EMBL/GenBank/DDBJ whole genome shotgun (WGS) entry which is preliminary data.</text>
</comment>
<dbReference type="PROSITE" id="PS00061">
    <property type="entry name" value="ADH_SHORT"/>
    <property type="match status" value="1"/>
</dbReference>
<evidence type="ECO:0000256" key="3">
    <source>
        <dbReference type="SAM" id="MobiDB-lite"/>
    </source>
</evidence>
<accession>A0A4Z0C539</accession>
<gene>
    <name evidence="4" type="ORF">EZ313_09135</name>
</gene>
<dbReference type="Pfam" id="PF00106">
    <property type="entry name" value="adh_short"/>
    <property type="match status" value="1"/>
</dbReference>
<organism evidence="4 5">
    <name type="scientific">Ramlibacter henchirensis</name>
    <dbReference type="NCBI Taxonomy" id="204072"/>
    <lineage>
        <taxon>Bacteria</taxon>
        <taxon>Pseudomonadati</taxon>
        <taxon>Pseudomonadota</taxon>
        <taxon>Betaproteobacteria</taxon>
        <taxon>Burkholderiales</taxon>
        <taxon>Comamonadaceae</taxon>
        <taxon>Ramlibacter</taxon>
    </lineage>
</organism>
<dbReference type="OrthoDB" id="9810734at2"/>
<keyword evidence="2" id="KW-0560">Oxidoreductase</keyword>
<dbReference type="CDD" id="cd05233">
    <property type="entry name" value="SDR_c"/>
    <property type="match status" value="1"/>
</dbReference>
<evidence type="ECO:0000256" key="1">
    <source>
        <dbReference type="ARBA" id="ARBA00006484"/>
    </source>
</evidence>
<keyword evidence="5" id="KW-1185">Reference proteome</keyword>
<dbReference type="AlphaFoldDB" id="A0A4Z0C539"/>
<dbReference type="PANTHER" id="PTHR43391:SF12">
    <property type="entry name" value="OXIDOREDUCTASE EPHD-RELATED"/>
    <property type="match status" value="1"/>
</dbReference>
<dbReference type="InterPro" id="IPR020904">
    <property type="entry name" value="Sc_DH/Rdtase_CS"/>
</dbReference>
<dbReference type="GO" id="GO:0016491">
    <property type="term" value="F:oxidoreductase activity"/>
    <property type="evidence" value="ECO:0007669"/>
    <property type="project" value="UniProtKB-KW"/>
</dbReference>
<dbReference type="EMBL" id="SMLM01000001">
    <property type="protein sequence ID" value="TFZ06766.1"/>
    <property type="molecule type" value="Genomic_DNA"/>
</dbReference>
<evidence type="ECO:0000313" key="5">
    <source>
        <dbReference type="Proteomes" id="UP000298180"/>
    </source>
</evidence>
<reference evidence="4 5" key="1">
    <citation type="submission" date="2019-03" db="EMBL/GenBank/DDBJ databases">
        <title>Ramlibacter henchirensis DSM 14656, whole genome shotgun sequence.</title>
        <authorList>
            <person name="Zhang X."/>
            <person name="Feng G."/>
            <person name="Zhu H."/>
        </authorList>
    </citation>
    <scope>NUCLEOTIDE SEQUENCE [LARGE SCALE GENOMIC DNA]</scope>
    <source>
        <strain evidence="4 5">DSM 14656</strain>
    </source>
</reference>
<dbReference type="Gene3D" id="3.40.50.720">
    <property type="entry name" value="NAD(P)-binding Rossmann-like Domain"/>
    <property type="match status" value="1"/>
</dbReference>
<dbReference type="PANTHER" id="PTHR43391">
    <property type="entry name" value="RETINOL DEHYDROGENASE-RELATED"/>
    <property type="match status" value="1"/>
</dbReference>
<sequence>MDETRAPRPLAVVTGASSGIGYHLAMLAAQHGYDLVVAADRPLEQAVADFKSAGAQEVHAVQAELASRQGVDDLINELQGREVDALMANAGHGLGGRFLDQDFHAIQHVIDTNVTGTIYLIQQVARGMVARGRGRILVTGSIAGFQPGSFHAVYNGSKAFIDSFTQALRNELKDTNVSVSLLMPGPTDTEFFERADLLETKVGADMKKDDPAMVARVGFDAMLKGEADVVAGWKSRLQVLAAKVLPAQAVAETHRKLAEPGKARHNHPEREEVHPIGAGKGKDSKEGKR</sequence>
<evidence type="ECO:0000256" key="2">
    <source>
        <dbReference type="ARBA" id="ARBA00023002"/>
    </source>
</evidence>
<comment type="similarity">
    <text evidence="1">Belongs to the short-chain dehydrogenases/reductases (SDR) family.</text>
</comment>
<name>A0A4Z0C539_9BURK</name>
<dbReference type="PRINTS" id="PR00081">
    <property type="entry name" value="GDHRDH"/>
</dbReference>
<dbReference type="RefSeq" id="WP_135262853.1">
    <property type="nucleotide sequence ID" value="NZ_SMLM01000001.1"/>
</dbReference>
<protein>
    <submittedName>
        <fullName evidence="4">SDR family NAD(P)-dependent oxidoreductase</fullName>
    </submittedName>
</protein>
<dbReference type="InterPro" id="IPR002347">
    <property type="entry name" value="SDR_fam"/>
</dbReference>